<sequence>MKNKKNLSQTAAAIRQRKRRAAESLDERETHLTKDRENKRIKRSLETSNQREARLNRNRAQKQYERQRRVLENADERLNRQDDERHTDTIIQPLSESDLGM</sequence>
<accession>A0A915ZUN0</accession>
<feature type="compositionally biased region" description="Polar residues" evidence="1">
    <location>
        <begin position="1"/>
        <end position="10"/>
    </location>
</feature>
<reference evidence="2" key="1">
    <citation type="submission" date="2020-05" db="EMBL/GenBank/DDBJ databases">
        <authorList>
            <person name="Rincon C."/>
            <person name="Sanders R I."/>
            <person name="Robbins C."/>
            <person name="Chaturvedi A."/>
        </authorList>
    </citation>
    <scope>NUCLEOTIDE SEQUENCE</scope>
    <source>
        <strain evidence="2">CHB12</strain>
    </source>
</reference>
<evidence type="ECO:0000313" key="2">
    <source>
        <dbReference type="EMBL" id="CAB5391900.1"/>
    </source>
</evidence>
<dbReference type="EMBL" id="CAGKOT010000074">
    <property type="protein sequence ID" value="CAB5391900.1"/>
    <property type="molecule type" value="Genomic_DNA"/>
</dbReference>
<comment type="caution">
    <text evidence="2">The sequence shown here is derived from an EMBL/GenBank/DDBJ whole genome shotgun (WGS) entry which is preliminary data.</text>
</comment>
<evidence type="ECO:0000313" key="3">
    <source>
        <dbReference type="Proteomes" id="UP000684084"/>
    </source>
</evidence>
<proteinExistence type="predicted"/>
<dbReference type="AlphaFoldDB" id="A0A915ZUN0"/>
<protein>
    <submittedName>
        <fullName evidence="2">Uncharacterized protein</fullName>
    </submittedName>
</protein>
<dbReference type="Proteomes" id="UP000684084">
    <property type="component" value="Unassembled WGS sequence"/>
</dbReference>
<dbReference type="VEuPathDB" id="FungiDB:RhiirFUN_006113"/>
<gene>
    <name evidence="2" type="ORF">CHRIB12_LOCUS22148</name>
</gene>
<evidence type="ECO:0000256" key="1">
    <source>
        <dbReference type="SAM" id="MobiDB-lite"/>
    </source>
</evidence>
<name>A0A915ZUN0_9GLOM</name>
<feature type="compositionally biased region" description="Basic and acidic residues" evidence="1">
    <location>
        <begin position="21"/>
        <end position="55"/>
    </location>
</feature>
<organism evidence="2 3">
    <name type="scientific">Rhizophagus irregularis</name>
    <dbReference type="NCBI Taxonomy" id="588596"/>
    <lineage>
        <taxon>Eukaryota</taxon>
        <taxon>Fungi</taxon>
        <taxon>Fungi incertae sedis</taxon>
        <taxon>Mucoromycota</taxon>
        <taxon>Glomeromycotina</taxon>
        <taxon>Glomeromycetes</taxon>
        <taxon>Glomerales</taxon>
        <taxon>Glomeraceae</taxon>
        <taxon>Rhizophagus</taxon>
    </lineage>
</organism>
<feature type="region of interest" description="Disordered" evidence="1">
    <location>
        <begin position="1"/>
        <end position="101"/>
    </location>
</feature>
<dbReference type="OrthoDB" id="10510858at2759"/>
<feature type="compositionally biased region" description="Basic and acidic residues" evidence="1">
    <location>
        <begin position="62"/>
        <end position="88"/>
    </location>
</feature>